<dbReference type="CDD" id="cd06588">
    <property type="entry name" value="PhnB_like"/>
    <property type="match status" value="1"/>
</dbReference>
<sequence>MKSIKTSLMFVGEQAGKAEEAIKLYTSLFPGSEIIDLQRYEAGEHEPEGSIKMARFTINGTEFMALDSHLDHRFTFTPSMSLYVECESMSEIERAFRALADGGSELMPLDDYGFSQKFGWLNDRYGVSWQLNLSNPGVGSINT</sequence>
<gene>
    <name evidence="2" type="ORF">SAMN04487960_104192</name>
</gene>
<dbReference type="SUPFAM" id="SSF54593">
    <property type="entry name" value="Glyoxalase/Bleomycin resistance protein/Dihydroxybiphenyl dioxygenase"/>
    <property type="match status" value="1"/>
</dbReference>
<dbReference type="EMBL" id="FNNE01000004">
    <property type="protein sequence ID" value="SDW80914.1"/>
    <property type="molecule type" value="Genomic_DNA"/>
</dbReference>
<name>A0A1H2WKW8_9GAMM</name>
<dbReference type="PANTHER" id="PTHR33990">
    <property type="entry name" value="PROTEIN YJDN-RELATED"/>
    <property type="match status" value="1"/>
</dbReference>
<dbReference type="GO" id="GO:0032259">
    <property type="term" value="P:methylation"/>
    <property type="evidence" value="ECO:0007669"/>
    <property type="project" value="UniProtKB-KW"/>
</dbReference>
<keyword evidence="2" id="KW-0489">Methyltransferase</keyword>
<dbReference type="OrthoDB" id="9795306at2"/>
<dbReference type="AlphaFoldDB" id="A0A1H2WKW8"/>
<keyword evidence="2" id="KW-0830">Ubiquinone</keyword>
<dbReference type="GO" id="GO:0008168">
    <property type="term" value="F:methyltransferase activity"/>
    <property type="evidence" value="ECO:0007669"/>
    <property type="project" value="UniProtKB-KW"/>
</dbReference>
<dbReference type="Gene3D" id="3.30.720.100">
    <property type="match status" value="1"/>
</dbReference>
<reference evidence="2 3" key="1">
    <citation type="submission" date="2016-10" db="EMBL/GenBank/DDBJ databases">
        <authorList>
            <person name="de Groot N.N."/>
        </authorList>
    </citation>
    <scope>NUCLEOTIDE SEQUENCE [LARGE SCALE GENOMIC DNA]</scope>
    <source>
        <strain evidence="2 3">CGMCC 1.7059</strain>
    </source>
</reference>
<dbReference type="InterPro" id="IPR029068">
    <property type="entry name" value="Glyas_Bleomycin-R_OHBP_Dase"/>
</dbReference>
<dbReference type="RefSeq" id="WP_091812436.1">
    <property type="nucleotide sequence ID" value="NZ_FNNE01000004.1"/>
</dbReference>
<dbReference type="STRING" id="488533.SAMN04487960_104192"/>
<dbReference type="InterPro" id="IPR009725">
    <property type="entry name" value="3_dmu_93_MTrfase"/>
</dbReference>
<dbReference type="InterPro" id="IPR028973">
    <property type="entry name" value="PhnB-like"/>
</dbReference>
<protein>
    <submittedName>
        <fullName evidence="2">Glyoxalase superfamily enzyme, possibly 3-demethylubiquinone-9 3-methyltransferase</fullName>
    </submittedName>
</protein>
<dbReference type="Gene3D" id="3.30.720.110">
    <property type="match status" value="1"/>
</dbReference>
<evidence type="ECO:0000313" key="2">
    <source>
        <dbReference type="EMBL" id="SDW80914.1"/>
    </source>
</evidence>
<accession>A0A1H2WKW8</accession>
<keyword evidence="3" id="KW-1185">Reference proteome</keyword>
<evidence type="ECO:0000259" key="1">
    <source>
        <dbReference type="Pfam" id="PF06983"/>
    </source>
</evidence>
<dbReference type="Proteomes" id="UP000199675">
    <property type="component" value="Unassembled WGS sequence"/>
</dbReference>
<proteinExistence type="predicted"/>
<organism evidence="2 3">
    <name type="scientific">Marinobacter mobilis</name>
    <dbReference type="NCBI Taxonomy" id="488533"/>
    <lineage>
        <taxon>Bacteria</taxon>
        <taxon>Pseudomonadati</taxon>
        <taxon>Pseudomonadota</taxon>
        <taxon>Gammaproteobacteria</taxon>
        <taxon>Pseudomonadales</taxon>
        <taxon>Marinobacteraceae</taxon>
        <taxon>Marinobacter</taxon>
    </lineage>
</organism>
<dbReference type="Pfam" id="PF06983">
    <property type="entry name" value="3-dmu-9_3-mt"/>
    <property type="match status" value="1"/>
</dbReference>
<feature type="domain" description="PhnB-like" evidence="1">
    <location>
        <begin position="3"/>
        <end position="131"/>
    </location>
</feature>
<evidence type="ECO:0000313" key="3">
    <source>
        <dbReference type="Proteomes" id="UP000199675"/>
    </source>
</evidence>
<keyword evidence="2" id="KW-0808">Transferase</keyword>
<dbReference type="PANTHER" id="PTHR33990:SF4">
    <property type="entry name" value="PHNB-LIKE DOMAIN-CONTAINING PROTEIN"/>
    <property type="match status" value="1"/>
</dbReference>
<dbReference type="PIRSF" id="PIRSF021700">
    <property type="entry name" value="3_dmu_93_MTrfase"/>
    <property type="match status" value="1"/>
</dbReference>